<evidence type="ECO:0000256" key="5">
    <source>
        <dbReference type="ARBA" id="ARBA00023163"/>
    </source>
</evidence>
<dbReference type="Pfam" id="PF02042">
    <property type="entry name" value="RWP-RK"/>
    <property type="match status" value="1"/>
</dbReference>
<keyword evidence="4" id="KW-0238">DNA-binding</keyword>
<reference evidence="8 9" key="1">
    <citation type="submission" date="2012-08" db="EMBL/GenBank/DDBJ databases">
        <title>Oryza genome evolution.</title>
        <authorList>
            <person name="Wing R.A."/>
        </authorList>
    </citation>
    <scope>NUCLEOTIDE SEQUENCE</scope>
</reference>
<keyword evidence="9" id="KW-1185">Reference proteome</keyword>
<keyword evidence="6" id="KW-0539">Nucleus</keyword>
<evidence type="ECO:0000256" key="2">
    <source>
        <dbReference type="ARBA" id="ARBA00023015"/>
    </source>
</evidence>
<sequence length="366" mass="38877">MADGGGGGVVNHPIPLMDDDFDDILRLLDSPVDLGLGYHDAAAAPAPVMIVEHEGGGGQLPTAAAVCSSSGDDDFLVGSIDNVVVDGGGGGASTSSVVTTSAALEPAPAPPQEDALGCSGCHVLREVVHSNGLEMTKLCVHGDGGIGVFYHAILDVYRVNAEVPAPALVHHSIVEGRGNEWVNQYLTDYILRRASGGFAVMHDLVSSFHKTLCTTMERSSHVNDAHKRASAAAAAAAKNNGNGDDRQPVVHTDVVQQPGLPKLPVIKRNSLSNSLPRREKTRKLQLGDIAPYFELPIAKAASKLDVCATALKGICRKHGVSRWPYRKVRSIDRQIATLRRSDNGDATREEIERLSALRKRVVEGFE</sequence>
<reference evidence="8" key="3">
    <citation type="submission" date="2015-04" db="UniProtKB">
        <authorList>
            <consortium name="EnsemblPlants"/>
        </authorList>
    </citation>
    <scope>IDENTIFICATION</scope>
</reference>
<evidence type="ECO:0000256" key="6">
    <source>
        <dbReference type="ARBA" id="ARBA00023242"/>
    </source>
</evidence>
<comment type="function">
    <text evidence="1">Putative transcription factor.</text>
</comment>
<evidence type="ECO:0000313" key="8">
    <source>
        <dbReference type="EnsemblPlants" id="LPERR12G05830.1"/>
    </source>
</evidence>
<dbReference type="InterPro" id="IPR003035">
    <property type="entry name" value="RWP-RK_dom"/>
</dbReference>
<evidence type="ECO:0000259" key="7">
    <source>
        <dbReference type="PROSITE" id="PS51519"/>
    </source>
</evidence>
<dbReference type="EnsemblPlants" id="LPERR12G05830.1">
    <property type="protein sequence ID" value="LPERR12G05830.1"/>
    <property type="gene ID" value="LPERR12G05830"/>
</dbReference>
<evidence type="ECO:0000313" key="9">
    <source>
        <dbReference type="Proteomes" id="UP000032180"/>
    </source>
</evidence>
<dbReference type="InterPro" id="IPR044607">
    <property type="entry name" value="RKD-like"/>
</dbReference>
<keyword evidence="3" id="KW-0175">Coiled coil</keyword>
<keyword evidence="2" id="KW-0805">Transcription regulation</keyword>
<protein>
    <recommendedName>
        <fullName evidence="7">RWP-RK domain-containing protein</fullName>
    </recommendedName>
</protein>
<dbReference type="AlphaFoldDB" id="A0A0D9XXY7"/>
<dbReference type="HOGENOM" id="CLU_053052_0_0_1"/>
<organism evidence="8 9">
    <name type="scientific">Leersia perrieri</name>
    <dbReference type="NCBI Taxonomy" id="77586"/>
    <lineage>
        <taxon>Eukaryota</taxon>
        <taxon>Viridiplantae</taxon>
        <taxon>Streptophyta</taxon>
        <taxon>Embryophyta</taxon>
        <taxon>Tracheophyta</taxon>
        <taxon>Spermatophyta</taxon>
        <taxon>Magnoliopsida</taxon>
        <taxon>Liliopsida</taxon>
        <taxon>Poales</taxon>
        <taxon>Poaceae</taxon>
        <taxon>BOP clade</taxon>
        <taxon>Oryzoideae</taxon>
        <taxon>Oryzeae</taxon>
        <taxon>Oryzinae</taxon>
        <taxon>Leersia</taxon>
    </lineage>
</organism>
<evidence type="ECO:0000256" key="4">
    <source>
        <dbReference type="ARBA" id="ARBA00023125"/>
    </source>
</evidence>
<evidence type="ECO:0000256" key="3">
    <source>
        <dbReference type="ARBA" id="ARBA00023054"/>
    </source>
</evidence>
<dbReference type="eggNOG" id="ENOG502S030">
    <property type="taxonomic scope" value="Eukaryota"/>
</dbReference>
<dbReference type="PANTHER" id="PTHR46373:SF5">
    <property type="entry name" value="RWP-RK DOMAIN PROTEIN"/>
    <property type="match status" value="1"/>
</dbReference>
<dbReference type="Proteomes" id="UP000032180">
    <property type="component" value="Chromosome 12"/>
</dbReference>
<dbReference type="GO" id="GO:0003700">
    <property type="term" value="F:DNA-binding transcription factor activity"/>
    <property type="evidence" value="ECO:0007669"/>
    <property type="project" value="InterPro"/>
</dbReference>
<keyword evidence="5" id="KW-0804">Transcription</keyword>
<proteinExistence type="predicted"/>
<dbReference type="PROSITE" id="PS51519">
    <property type="entry name" value="RWP_RK"/>
    <property type="match status" value="1"/>
</dbReference>
<reference evidence="9" key="2">
    <citation type="submission" date="2013-12" db="EMBL/GenBank/DDBJ databases">
        <authorList>
            <person name="Yu Y."/>
            <person name="Lee S."/>
            <person name="de Baynast K."/>
            <person name="Wissotski M."/>
            <person name="Liu L."/>
            <person name="Talag J."/>
            <person name="Goicoechea J."/>
            <person name="Angelova A."/>
            <person name="Jetty R."/>
            <person name="Kudrna D."/>
            <person name="Golser W."/>
            <person name="Rivera L."/>
            <person name="Zhang J."/>
            <person name="Wing R."/>
        </authorList>
    </citation>
    <scope>NUCLEOTIDE SEQUENCE</scope>
</reference>
<accession>A0A0D9XXY7</accession>
<name>A0A0D9XXY7_9ORYZ</name>
<feature type="domain" description="RWP-RK" evidence="7">
    <location>
        <begin position="271"/>
        <end position="353"/>
    </location>
</feature>
<dbReference type="PANTHER" id="PTHR46373">
    <property type="entry name" value="PROTEIN RKD4"/>
    <property type="match status" value="1"/>
</dbReference>
<dbReference type="GO" id="GO:0003677">
    <property type="term" value="F:DNA binding"/>
    <property type="evidence" value="ECO:0007669"/>
    <property type="project" value="UniProtKB-KW"/>
</dbReference>
<evidence type="ECO:0000256" key="1">
    <source>
        <dbReference type="ARBA" id="ARBA00004049"/>
    </source>
</evidence>
<dbReference type="Gramene" id="LPERR12G05830.1">
    <property type="protein sequence ID" value="LPERR12G05830.1"/>
    <property type="gene ID" value="LPERR12G05830"/>
</dbReference>
<dbReference type="STRING" id="77586.A0A0D9XXY7"/>